<feature type="transmembrane region" description="Helical" evidence="6">
    <location>
        <begin position="7"/>
        <end position="30"/>
    </location>
</feature>
<evidence type="ECO:0000256" key="1">
    <source>
        <dbReference type="ARBA" id="ARBA00004141"/>
    </source>
</evidence>
<protein>
    <submittedName>
        <fullName evidence="7">Dicarboxylate/amino acid:cation symporter</fullName>
    </submittedName>
</protein>
<keyword evidence="3 6" id="KW-0812">Transmembrane</keyword>
<feature type="transmembrane region" description="Helical" evidence="6">
    <location>
        <begin position="262"/>
        <end position="282"/>
    </location>
</feature>
<dbReference type="InterPro" id="IPR050746">
    <property type="entry name" value="DAACS"/>
</dbReference>
<feature type="transmembrane region" description="Helical" evidence="6">
    <location>
        <begin position="227"/>
        <end position="250"/>
    </location>
</feature>
<feature type="transmembrane region" description="Helical" evidence="6">
    <location>
        <begin position="362"/>
        <end position="383"/>
    </location>
</feature>
<name>A0ABV4AK80_9GAMM</name>
<evidence type="ECO:0000256" key="6">
    <source>
        <dbReference type="SAM" id="Phobius"/>
    </source>
</evidence>
<feature type="transmembrane region" description="Helical" evidence="6">
    <location>
        <begin position="192"/>
        <end position="215"/>
    </location>
</feature>
<keyword evidence="5 6" id="KW-0472">Membrane</keyword>
<sequence>MKLHHQIFIAMALGGLCGYFTDSTTAVFGIELLDAYDMIGALFIQALQMLVVPLITSALISSLVNIGEGGGLGRLGGKTLLYFMLSTLVAVLIGLLVANVLQPGIINGKPAGELLGLAENTHDVLAQIEGRSAGDFSTILLQLVPANLLDAASQGQMLGLISFSLLFGYFLRQVNGAPGDNLRNTMIGLYDTMVRITMFIIRFTPIGVFGLIAATMTRTGLQSLQPLAWFVLAVTSGLALHAFVLLPLAVKLFAKRSPVLHMRVMTPALLTAFSTASSAATLPVTMECMENKGGLSKRVSSFVLPLGSTINMNGSALYECMVVLFIAQASGVELSLAAQFIVLVTAVITSIGVASIPAASLLAITLILSIVGLPPESIGLILVTDRILDMCRTTVNIWSDSVGAVLIARSEGEQGVLQPQPEASV</sequence>
<dbReference type="PANTHER" id="PTHR11958">
    <property type="entry name" value="SODIUM/DICARBOXYLATE SYMPORTER-RELATED"/>
    <property type="match status" value="1"/>
</dbReference>
<evidence type="ECO:0000313" key="7">
    <source>
        <dbReference type="EMBL" id="MEY1662085.1"/>
    </source>
</evidence>
<feature type="transmembrane region" description="Helical" evidence="6">
    <location>
        <begin position="79"/>
        <end position="101"/>
    </location>
</feature>
<accession>A0ABV4AK80</accession>
<feature type="transmembrane region" description="Helical" evidence="6">
    <location>
        <begin position="334"/>
        <end position="356"/>
    </location>
</feature>
<evidence type="ECO:0000256" key="4">
    <source>
        <dbReference type="ARBA" id="ARBA00022989"/>
    </source>
</evidence>
<dbReference type="Pfam" id="PF00375">
    <property type="entry name" value="SDF"/>
    <property type="match status" value="1"/>
</dbReference>
<reference evidence="7 8" key="1">
    <citation type="submission" date="2024-07" db="EMBL/GenBank/DDBJ databases">
        <authorList>
            <person name="Ren Q."/>
        </authorList>
    </citation>
    <scope>NUCLEOTIDE SEQUENCE [LARGE SCALE GENOMIC DNA]</scope>
    <source>
        <strain evidence="7 8">REN37</strain>
    </source>
</reference>
<dbReference type="RefSeq" id="WP_369455327.1">
    <property type="nucleotide sequence ID" value="NZ_JBGCUO010000001.1"/>
</dbReference>
<evidence type="ECO:0000256" key="2">
    <source>
        <dbReference type="ARBA" id="ARBA00022448"/>
    </source>
</evidence>
<dbReference type="PANTHER" id="PTHR11958:SF63">
    <property type="entry name" value="AMINO ACID TRANSPORTER"/>
    <property type="match status" value="1"/>
</dbReference>
<dbReference type="Gene3D" id="1.10.3860.10">
    <property type="entry name" value="Sodium:dicarboxylate symporter"/>
    <property type="match status" value="1"/>
</dbReference>
<feature type="transmembrane region" description="Helical" evidence="6">
    <location>
        <begin position="302"/>
        <end position="327"/>
    </location>
</feature>
<keyword evidence="4 6" id="KW-1133">Transmembrane helix</keyword>
<proteinExistence type="predicted"/>
<keyword evidence="8" id="KW-1185">Reference proteome</keyword>
<dbReference type="SUPFAM" id="SSF118215">
    <property type="entry name" value="Proton glutamate symport protein"/>
    <property type="match status" value="1"/>
</dbReference>
<evidence type="ECO:0000313" key="8">
    <source>
        <dbReference type="Proteomes" id="UP001562065"/>
    </source>
</evidence>
<organism evidence="7 8">
    <name type="scientific">Isoalcanivorax beigongshangi</name>
    <dbReference type="NCBI Taxonomy" id="3238810"/>
    <lineage>
        <taxon>Bacteria</taxon>
        <taxon>Pseudomonadati</taxon>
        <taxon>Pseudomonadota</taxon>
        <taxon>Gammaproteobacteria</taxon>
        <taxon>Oceanospirillales</taxon>
        <taxon>Alcanivoracaceae</taxon>
        <taxon>Isoalcanivorax</taxon>
    </lineage>
</organism>
<evidence type="ECO:0000256" key="5">
    <source>
        <dbReference type="ARBA" id="ARBA00023136"/>
    </source>
</evidence>
<dbReference type="InterPro" id="IPR001991">
    <property type="entry name" value="Na-dicarboxylate_symporter"/>
</dbReference>
<keyword evidence="2" id="KW-0813">Transport</keyword>
<evidence type="ECO:0000256" key="3">
    <source>
        <dbReference type="ARBA" id="ARBA00022692"/>
    </source>
</evidence>
<dbReference type="Proteomes" id="UP001562065">
    <property type="component" value="Unassembled WGS sequence"/>
</dbReference>
<dbReference type="InterPro" id="IPR036458">
    <property type="entry name" value="Na:dicarbo_symporter_sf"/>
</dbReference>
<dbReference type="PRINTS" id="PR00173">
    <property type="entry name" value="EDTRNSPORT"/>
</dbReference>
<feature type="transmembrane region" description="Helical" evidence="6">
    <location>
        <begin position="151"/>
        <end position="171"/>
    </location>
</feature>
<comment type="subcellular location">
    <subcellularLocation>
        <location evidence="1">Membrane</location>
        <topology evidence="1">Multi-pass membrane protein</topology>
    </subcellularLocation>
</comment>
<gene>
    <name evidence="7" type="ORF">AB5I84_07990</name>
</gene>
<comment type="caution">
    <text evidence="7">The sequence shown here is derived from an EMBL/GenBank/DDBJ whole genome shotgun (WGS) entry which is preliminary data.</text>
</comment>
<dbReference type="EMBL" id="JBGCUO010000001">
    <property type="protein sequence ID" value="MEY1662085.1"/>
    <property type="molecule type" value="Genomic_DNA"/>
</dbReference>
<feature type="transmembrane region" description="Helical" evidence="6">
    <location>
        <begin position="42"/>
        <end position="67"/>
    </location>
</feature>